<dbReference type="InterPro" id="IPR043129">
    <property type="entry name" value="ATPase_NBD"/>
</dbReference>
<organism evidence="2 3">
    <name type="scientific">Selenomonas ruminantium</name>
    <dbReference type="NCBI Taxonomy" id="971"/>
    <lineage>
        <taxon>Bacteria</taxon>
        <taxon>Bacillati</taxon>
        <taxon>Bacillota</taxon>
        <taxon>Negativicutes</taxon>
        <taxon>Selenomonadales</taxon>
        <taxon>Selenomonadaceae</taxon>
        <taxon>Selenomonas</taxon>
    </lineage>
</organism>
<comment type="similarity">
    <text evidence="1">Belongs to the ROK (NagC/XylR) family.</text>
</comment>
<reference evidence="2 3" key="1">
    <citation type="submission" date="2016-10" db="EMBL/GenBank/DDBJ databases">
        <authorList>
            <person name="de Groot N.N."/>
        </authorList>
    </citation>
    <scope>NUCLEOTIDE SEQUENCE [LARGE SCALE GENOMIC DNA]</scope>
    <source>
        <strain evidence="2 3">Z108</strain>
    </source>
</reference>
<dbReference type="Pfam" id="PF00480">
    <property type="entry name" value="ROK"/>
    <property type="match status" value="1"/>
</dbReference>
<gene>
    <name evidence="2" type="ORF">SAMN04487861_13413</name>
</gene>
<evidence type="ECO:0000313" key="2">
    <source>
        <dbReference type="EMBL" id="SFI39376.1"/>
    </source>
</evidence>
<dbReference type="PANTHER" id="PTHR18964">
    <property type="entry name" value="ROK (REPRESSOR, ORF, KINASE) FAMILY"/>
    <property type="match status" value="1"/>
</dbReference>
<dbReference type="Gene3D" id="3.30.420.40">
    <property type="match status" value="2"/>
</dbReference>
<sequence length="294" mass="31929">MYYLGFDVGGSSIKYAVIDETGNFQQKGSTPTPKTLPEFYDKLQSVKDTMAGQYTLSGAGFSLPGAVDDKDGIIGGSSALPYIHDFPIRDALAAMLKLPIAMENDANCAALGEVWTGAGRDYQDVAFFVLGTGVGGALVHNKEIIHGAHLHGGEFGYIYVNERQDILSESGCSGALVRQIAKARNIPSDELDGRIIFQMAEEGDNEARRYIDDMYAHLARAIYDIQYIFDPEAFLIGGAISARADLIPGIEQHIDRIIHNARVARIRPTIIACQHGNDANLLGAVANLKQKLQR</sequence>
<dbReference type="EMBL" id="FOQK01000034">
    <property type="protein sequence ID" value="SFI39376.1"/>
    <property type="molecule type" value="Genomic_DNA"/>
</dbReference>
<evidence type="ECO:0000313" key="3">
    <source>
        <dbReference type="Proteomes" id="UP000183639"/>
    </source>
</evidence>
<dbReference type="RefSeq" id="WP_075445703.1">
    <property type="nucleotide sequence ID" value="NZ_FOQK01000034.1"/>
</dbReference>
<dbReference type="GO" id="GO:0016301">
    <property type="term" value="F:kinase activity"/>
    <property type="evidence" value="ECO:0007669"/>
    <property type="project" value="UniProtKB-KW"/>
</dbReference>
<dbReference type="Proteomes" id="UP000183639">
    <property type="component" value="Unassembled WGS sequence"/>
</dbReference>
<keyword evidence="2" id="KW-0418">Kinase</keyword>
<evidence type="ECO:0000256" key="1">
    <source>
        <dbReference type="ARBA" id="ARBA00006479"/>
    </source>
</evidence>
<dbReference type="CDD" id="cd24152">
    <property type="entry name" value="ASKHA_NBD_ROK-like"/>
    <property type="match status" value="1"/>
</dbReference>
<dbReference type="AlphaFoldDB" id="A0A1I3HUC6"/>
<dbReference type="InterPro" id="IPR000600">
    <property type="entry name" value="ROK"/>
</dbReference>
<dbReference type="OrthoDB" id="9795247at2"/>
<accession>A0A1I3HUC6</accession>
<proteinExistence type="inferred from homology"/>
<protein>
    <submittedName>
        <fullName evidence="2">Sugar kinase of the NBD/HSP70 family, may contain an N-terminal HTH domain</fullName>
    </submittedName>
</protein>
<dbReference type="PANTHER" id="PTHR18964:SF170">
    <property type="entry name" value="SUGAR KINASE"/>
    <property type="match status" value="1"/>
</dbReference>
<name>A0A1I3HUC6_SELRU</name>
<dbReference type="SUPFAM" id="SSF53067">
    <property type="entry name" value="Actin-like ATPase domain"/>
    <property type="match status" value="1"/>
</dbReference>
<keyword evidence="2" id="KW-0808">Transferase</keyword>